<accession>A0ABY9TW29</accession>
<dbReference type="Proteomes" id="UP001258994">
    <property type="component" value="Chromosome"/>
</dbReference>
<evidence type="ECO:0000313" key="2">
    <source>
        <dbReference type="Proteomes" id="UP001258994"/>
    </source>
</evidence>
<gene>
    <name evidence="1" type="ORF">RGQ13_00690</name>
</gene>
<keyword evidence="2" id="KW-1185">Reference proteome</keyword>
<dbReference type="RefSeq" id="WP_348391640.1">
    <property type="nucleotide sequence ID" value="NZ_CP134145.1"/>
</dbReference>
<evidence type="ECO:0000313" key="1">
    <source>
        <dbReference type="EMBL" id="WNC72523.1"/>
    </source>
</evidence>
<sequence length="127" mass="14392">MKNTKNVYIFSQEDMDAVLAEPVLSVFWGLDCFSSQQIKSTFEKQVELLVQANDGNSFVNLYMRGLAWLLFAMRGAIGEEVSKELESIPTISKYLREIDQMGSFKEAAKIGFQYFPCDELDIIGGTR</sequence>
<name>A0ABY9TW29_9GAMM</name>
<dbReference type="EMBL" id="CP134145">
    <property type="protein sequence ID" value="WNC72523.1"/>
    <property type="molecule type" value="Genomic_DNA"/>
</dbReference>
<proteinExistence type="predicted"/>
<protein>
    <submittedName>
        <fullName evidence="1">Uncharacterized protein</fullName>
    </submittedName>
</protein>
<reference evidence="2" key="1">
    <citation type="submission" date="2023-09" db="EMBL/GenBank/DDBJ databases">
        <authorList>
            <person name="Li S."/>
            <person name="Li X."/>
            <person name="Zhang C."/>
            <person name="Zhao Z."/>
        </authorList>
    </citation>
    <scope>NUCLEOTIDE SEQUENCE [LARGE SCALE GENOMIC DNA]</scope>
    <source>
        <strain evidence="2">SQ149</strain>
    </source>
</reference>
<organism evidence="1 2">
    <name type="scientific">Thalassotalea psychrophila</name>
    <dbReference type="NCBI Taxonomy" id="3065647"/>
    <lineage>
        <taxon>Bacteria</taxon>
        <taxon>Pseudomonadati</taxon>
        <taxon>Pseudomonadota</taxon>
        <taxon>Gammaproteobacteria</taxon>
        <taxon>Alteromonadales</taxon>
        <taxon>Colwelliaceae</taxon>
        <taxon>Thalassotalea</taxon>
    </lineage>
</organism>